<evidence type="ECO:0000256" key="1">
    <source>
        <dbReference type="SAM" id="SignalP"/>
    </source>
</evidence>
<accession>W4K2C9</accession>
<evidence type="ECO:0000313" key="2">
    <source>
        <dbReference type="EMBL" id="ETW79978.1"/>
    </source>
</evidence>
<dbReference type="KEGG" id="hir:HETIRDRAFT_171516"/>
<dbReference type="Proteomes" id="UP000030671">
    <property type="component" value="Unassembled WGS sequence"/>
</dbReference>
<protein>
    <recommendedName>
        <fullName evidence="4">Secreted protein</fullName>
    </recommendedName>
</protein>
<dbReference type="PROSITE" id="PS51257">
    <property type="entry name" value="PROKAR_LIPOPROTEIN"/>
    <property type="match status" value="1"/>
</dbReference>
<organism evidence="2 3">
    <name type="scientific">Heterobasidion irregulare (strain TC 32-1)</name>
    <dbReference type="NCBI Taxonomy" id="747525"/>
    <lineage>
        <taxon>Eukaryota</taxon>
        <taxon>Fungi</taxon>
        <taxon>Dikarya</taxon>
        <taxon>Basidiomycota</taxon>
        <taxon>Agaricomycotina</taxon>
        <taxon>Agaricomycetes</taxon>
        <taxon>Russulales</taxon>
        <taxon>Bondarzewiaceae</taxon>
        <taxon>Heterobasidion</taxon>
        <taxon>Heterobasidion annosum species complex</taxon>
    </lineage>
</organism>
<feature type="signal peptide" evidence="1">
    <location>
        <begin position="1"/>
        <end position="17"/>
    </location>
</feature>
<reference evidence="2 3" key="1">
    <citation type="journal article" date="2012" name="New Phytol.">
        <title>Insight into trade-off between wood decay and parasitism from the genome of a fungal forest pathogen.</title>
        <authorList>
            <person name="Olson A."/>
            <person name="Aerts A."/>
            <person name="Asiegbu F."/>
            <person name="Belbahri L."/>
            <person name="Bouzid O."/>
            <person name="Broberg A."/>
            <person name="Canback B."/>
            <person name="Coutinho P.M."/>
            <person name="Cullen D."/>
            <person name="Dalman K."/>
            <person name="Deflorio G."/>
            <person name="van Diepen L.T."/>
            <person name="Dunand C."/>
            <person name="Duplessis S."/>
            <person name="Durling M."/>
            <person name="Gonthier P."/>
            <person name="Grimwood J."/>
            <person name="Fossdal C.G."/>
            <person name="Hansson D."/>
            <person name="Henrissat B."/>
            <person name="Hietala A."/>
            <person name="Himmelstrand K."/>
            <person name="Hoffmeister D."/>
            <person name="Hogberg N."/>
            <person name="James T.Y."/>
            <person name="Karlsson M."/>
            <person name="Kohler A."/>
            <person name="Kues U."/>
            <person name="Lee Y.H."/>
            <person name="Lin Y.C."/>
            <person name="Lind M."/>
            <person name="Lindquist E."/>
            <person name="Lombard V."/>
            <person name="Lucas S."/>
            <person name="Lunden K."/>
            <person name="Morin E."/>
            <person name="Murat C."/>
            <person name="Park J."/>
            <person name="Raffaello T."/>
            <person name="Rouze P."/>
            <person name="Salamov A."/>
            <person name="Schmutz J."/>
            <person name="Solheim H."/>
            <person name="Stahlberg J."/>
            <person name="Velez H."/>
            <person name="de Vries R.P."/>
            <person name="Wiebenga A."/>
            <person name="Woodward S."/>
            <person name="Yakovlev I."/>
            <person name="Garbelotto M."/>
            <person name="Martin F."/>
            <person name="Grigoriev I.V."/>
            <person name="Stenlid J."/>
        </authorList>
    </citation>
    <scope>NUCLEOTIDE SEQUENCE [LARGE SCALE GENOMIC DNA]</scope>
    <source>
        <strain evidence="2 3">TC 32-1</strain>
    </source>
</reference>
<evidence type="ECO:0008006" key="4">
    <source>
        <dbReference type="Google" id="ProtNLM"/>
    </source>
</evidence>
<dbReference type="InParanoid" id="W4K2C9"/>
<evidence type="ECO:0000313" key="3">
    <source>
        <dbReference type="Proteomes" id="UP000030671"/>
    </source>
</evidence>
<dbReference type="HOGENOM" id="CLU_2359998_0_0_1"/>
<sequence>MLVGARILVFLQVEVEAFPSCTSSSTSASSSCRTSSHASVAFLSRSSLTSFHTSHFMLAVSVSVSPLHPVSPLFFFPLLPRPHIPCCAPLSAAAPS</sequence>
<dbReference type="AlphaFoldDB" id="W4K2C9"/>
<dbReference type="RefSeq" id="XP_009548504.1">
    <property type="nucleotide sequence ID" value="XM_009550209.1"/>
</dbReference>
<dbReference type="GeneID" id="20668344"/>
<name>W4K2C9_HETIT</name>
<feature type="chain" id="PRO_5004844265" description="Secreted protein" evidence="1">
    <location>
        <begin position="18"/>
        <end position="96"/>
    </location>
</feature>
<proteinExistence type="predicted"/>
<keyword evidence="3" id="KW-1185">Reference proteome</keyword>
<gene>
    <name evidence="2" type="ORF">HETIRDRAFT_171516</name>
</gene>
<dbReference type="EMBL" id="KI925460">
    <property type="protein sequence ID" value="ETW79978.1"/>
    <property type="molecule type" value="Genomic_DNA"/>
</dbReference>
<keyword evidence="1" id="KW-0732">Signal</keyword>